<reference evidence="4" key="2">
    <citation type="submission" date="2021-08" db="EMBL/GenBank/DDBJ databases">
        <authorList>
            <person name="Eriksson T."/>
        </authorList>
    </citation>
    <scope>NUCLEOTIDE SEQUENCE</scope>
    <source>
        <strain evidence="4">Stoneville</strain>
        <tissue evidence="4">Whole head</tissue>
    </source>
</reference>
<evidence type="ECO:0000256" key="1">
    <source>
        <dbReference type="ARBA" id="ARBA00022729"/>
    </source>
</evidence>
<sequence length="802" mass="89060">MDELSLSLTTGPNGYKVSLKEIDIFGASNFTLSKLKLSENGKPFEARINIPLLRINSRYTSSGVLIILPASGNGTFNAQFEDINAVVKGMVSVNEKDNLKFLHVDALNVDLNVKNIRMTVKNIYKNNRILTEAINLFLRENGQEVFKVMKPQLRKKLSALFMSIANKLLTHLPIDQSANYLVANMRRGIPELGITEPEPIIIDEIGIALGSGPDGYRASFRNIHAYGVSNITVTGVRSDVDSHQFQFTMYIPKISARANYESSGVLILVQASGGGEYWGEYEGIKCKVYIRASPHRVGDRAFLALQQIKMDFSVKHIRMGVENVHNGNSVIPSFIHVCHRSDPNLGQCLMAAVEDIRPYLGTGLPEYNIPSLEPLVMQDLISEEVAGMKIVTSHVSAYGCSDFFVRGIEIDKDLHTYNLSIDIPKLRIQADYSIDGKLLLLPVKGNGNMEANVTDCVSNCILQGEIYEKDGEDYLRFVSSKLNVKVGGGHVRLENLFNGDKVLLGVINDIVNKNLESFLKELMPVVEKALSAMFLEVDVIITDFNCKVKGSEVNLAVSSVLNNLSLQNSLTIDVSCKTAPYIKVCTSSEKNLTNCIIDSVNLLRPKLKEGISELNVPPIEPLLLDEVKLRSGPSNAKINANITNIKVWGPSGFEILELKPNLPKAKFAFKVTIPALHFEGDYDIDMKILVLEYKGVGPITGNFTNYNFDCILKGKKVQKDGQEYLKFDKMRLKLHIGHSRISLGNLFHGDPVIGRATNDVINDNTDLFINEIKPVLENSLAEKFTDIANKITLKFTYKELFP</sequence>
<dbReference type="Pfam" id="PF06585">
    <property type="entry name" value="JHBP"/>
    <property type="match status" value="3"/>
</dbReference>
<dbReference type="Gene3D" id="3.15.10.30">
    <property type="entry name" value="Haemolymph juvenile hormone binding protein"/>
    <property type="match status" value="4"/>
</dbReference>
<protein>
    <submittedName>
        <fullName evidence="4">Uncharacterized protein</fullName>
    </submittedName>
</protein>
<comment type="caution">
    <text evidence="4">The sequence shown here is derived from an EMBL/GenBank/DDBJ whole genome shotgun (WGS) entry which is preliminary data.</text>
</comment>
<dbReference type="InterPro" id="IPR038606">
    <property type="entry name" value="To_sf"/>
</dbReference>
<comment type="similarity">
    <text evidence="3">Belongs to the TO family.</text>
</comment>
<evidence type="ECO:0000313" key="4">
    <source>
        <dbReference type="EMBL" id="KAH0813289.1"/>
    </source>
</evidence>
<evidence type="ECO:0000256" key="3">
    <source>
        <dbReference type="ARBA" id="ARBA00060902"/>
    </source>
</evidence>
<reference evidence="4" key="1">
    <citation type="journal article" date="2020" name="J Insects Food Feed">
        <title>The yellow mealworm (Tenebrio molitor) genome: a resource for the emerging insects as food and feed industry.</title>
        <authorList>
            <person name="Eriksson T."/>
            <person name="Andere A."/>
            <person name="Kelstrup H."/>
            <person name="Emery V."/>
            <person name="Picard C."/>
        </authorList>
    </citation>
    <scope>NUCLEOTIDE SEQUENCE</scope>
    <source>
        <strain evidence="4">Stoneville</strain>
        <tissue evidence="4">Whole head</tissue>
    </source>
</reference>
<evidence type="ECO:0000313" key="5">
    <source>
        <dbReference type="Proteomes" id="UP000719412"/>
    </source>
</evidence>
<gene>
    <name evidence="4" type="ORF">GEV33_009503</name>
</gene>
<name>A0A8J6HEN8_TENMO</name>
<dbReference type="SMART" id="SM00700">
    <property type="entry name" value="JHBP"/>
    <property type="match status" value="4"/>
</dbReference>
<keyword evidence="1" id="KW-0732">Signal</keyword>
<dbReference type="InterPro" id="IPR010562">
    <property type="entry name" value="Haemolymph_juvenile_hormone-bd"/>
</dbReference>
<dbReference type="PANTHER" id="PTHR11008:SF39">
    <property type="entry name" value="CIRCADIAN CLOCK-CONTROLLED PROTEIN-LIKE PROTEIN"/>
    <property type="match status" value="1"/>
</dbReference>
<dbReference type="Proteomes" id="UP000719412">
    <property type="component" value="Unassembled WGS sequence"/>
</dbReference>
<keyword evidence="5" id="KW-1185">Reference proteome</keyword>
<dbReference type="GO" id="GO:0007623">
    <property type="term" value="P:circadian rhythm"/>
    <property type="evidence" value="ECO:0007669"/>
    <property type="project" value="UniProtKB-ARBA"/>
</dbReference>
<organism evidence="4 5">
    <name type="scientific">Tenebrio molitor</name>
    <name type="common">Yellow mealworm beetle</name>
    <dbReference type="NCBI Taxonomy" id="7067"/>
    <lineage>
        <taxon>Eukaryota</taxon>
        <taxon>Metazoa</taxon>
        <taxon>Ecdysozoa</taxon>
        <taxon>Arthropoda</taxon>
        <taxon>Hexapoda</taxon>
        <taxon>Insecta</taxon>
        <taxon>Pterygota</taxon>
        <taxon>Neoptera</taxon>
        <taxon>Endopterygota</taxon>
        <taxon>Coleoptera</taxon>
        <taxon>Polyphaga</taxon>
        <taxon>Cucujiformia</taxon>
        <taxon>Tenebrionidae</taxon>
        <taxon>Tenebrio</taxon>
    </lineage>
</organism>
<keyword evidence="2" id="KW-0090">Biological rhythms</keyword>
<dbReference type="FunFam" id="3.15.10.30:FF:000001">
    <property type="entry name" value="Takeout-like protein 1"/>
    <property type="match status" value="3"/>
</dbReference>
<accession>A0A8J6HEN8</accession>
<dbReference type="AlphaFoldDB" id="A0A8J6HEN8"/>
<dbReference type="EMBL" id="JABDTM020025425">
    <property type="protein sequence ID" value="KAH0813289.1"/>
    <property type="molecule type" value="Genomic_DNA"/>
</dbReference>
<dbReference type="GO" id="GO:0005615">
    <property type="term" value="C:extracellular space"/>
    <property type="evidence" value="ECO:0007669"/>
    <property type="project" value="TreeGrafter"/>
</dbReference>
<proteinExistence type="inferred from homology"/>
<dbReference type="PANTHER" id="PTHR11008">
    <property type="entry name" value="PROTEIN TAKEOUT-LIKE PROTEIN"/>
    <property type="match status" value="1"/>
</dbReference>
<evidence type="ECO:0000256" key="2">
    <source>
        <dbReference type="ARBA" id="ARBA00023108"/>
    </source>
</evidence>